<dbReference type="PROSITE" id="PS51688">
    <property type="entry name" value="ICA"/>
    <property type="match status" value="1"/>
</dbReference>
<evidence type="ECO:0000256" key="1">
    <source>
        <dbReference type="SAM" id="Coils"/>
    </source>
</evidence>
<feature type="chain" id="PRO_5025487277" evidence="2">
    <location>
        <begin position="24"/>
        <end position="574"/>
    </location>
</feature>
<dbReference type="InterPro" id="IPR030392">
    <property type="entry name" value="S74_ICA"/>
</dbReference>
<keyword evidence="2" id="KW-0732">Signal</keyword>
<feature type="signal peptide" evidence="2">
    <location>
        <begin position="1"/>
        <end position="23"/>
    </location>
</feature>
<dbReference type="Proteomes" id="UP000480178">
    <property type="component" value="Chromosome"/>
</dbReference>
<keyword evidence="5" id="KW-1185">Reference proteome</keyword>
<sequence>MKKFIQFSFLSLSLLLGVSISYGQNYYAGVGSGKNGSYNVHVGSYAGRSSTGSRNSFVGYQAGYSHTIGNGNSFLGYAAGFSNINGDYNSFLGGYAGFYNTYGSANSFLGYAAGFSNTTGIGNNFVGYRAGYSNTSGSDNIFVGYQAGYSNTTGSGNNFVGYRAGYSNTSGSSNSFLGDDAGRSNTTGSYNSFLGNEAGYSNTTGTNNSFVGNGAGYATTSSNNTFIGKSAGEKTSTGGINTFVGSEAGFNNVNGYHNVFMGRSTGQNNSSGYENTFLGNSAGSVNTTGNKNTALGYLSGPSSATLSNATAIGHRARVNVSDAMVLGSINGTNGATATIKVGIGTASPGYLLHANGAAAKPGGGSWIAASDKKLKQNIKDFTEGLAVLEQIRPVTFRYNGKAGLPTEKEYVGVIAQEMQQIAPYMVGEFTYQDSTGAQEKYLDYDATALTYILVNAVKELKQENQDLKQELAALKELVLKHIPAAGNEQARLGQNLPNPANQITTIPYSLPLSASSAFIKVYSSTGQEVKSFDMRGKTHGEITIAAGMFPAGTYVYSLFVDGVKIDSKKLVLTP</sequence>
<evidence type="ECO:0000313" key="5">
    <source>
        <dbReference type="Proteomes" id="UP000480178"/>
    </source>
</evidence>
<evidence type="ECO:0000259" key="3">
    <source>
        <dbReference type="PROSITE" id="PS51688"/>
    </source>
</evidence>
<name>A0A6C0GU86_9BACT</name>
<protein>
    <submittedName>
        <fullName evidence="4">Tail fiber domain-containing protein</fullName>
    </submittedName>
</protein>
<dbReference type="RefSeq" id="WP_162447541.1">
    <property type="nucleotide sequence ID" value="NZ_CP048222.1"/>
</dbReference>
<feature type="coiled-coil region" evidence="1">
    <location>
        <begin position="453"/>
        <end position="480"/>
    </location>
</feature>
<dbReference type="AlphaFoldDB" id="A0A6C0GU86"/>
<feature type="domain" description="Peptidase S74" evidence="3">
    <location>
        <begin position="370"/>
        <end position="471"/>
    </location>
</feature>
<evidence type="ECO:0000256" key="2">
    <source>
        <dbReference type="SAM" id="SignalP"/>
    </source>
</evidence>
<accession>A0A6C0GU86</accession>
<reference evidence="4 5" key="1">
    <citation type="submission" date="2020-01" db="EMBL/GenBank/DDBJ databases">
        <authorList>
            <person name="Kim M.K."/>
        </authorList>
    </citation>
    <scope>NUCLEOTIDE SEQUENCE [LARGE SCALE GENOMIC DNA]</scope>
    <source>
        <strain evidence="4 5">172606-1</strain>
    </source>
</reference>
<organism evidence="4 5">
    <name type="scientific">Rhodocytophaga rosea</name>
    <dbReference type="NCBI Taxonomy" id="2704465"/>
    <lineage>
        <taxon>Bacteria</taxon>
        <taxon>Pseudomonadati</taxon>
        <taxon>Bacteroidota</taxon>
        <taxon>Cytophagia</taxon>
        <taxon>Cytophagales</taxon>
        <taxon>Rhodocytophagaceae</taxon>
        <taxon>Rhodocytophaga</taxon>
    </lineage>
</organism>
<gene>
    <name evidence="4" type="ORF">GXP67_35535</name>
</gene>
<dbReference type="KEGG" id="rhoz:GXP67_35535"/>
<dbReference type="EMBL" id="CP048222">
    <property type="protein sequence ID" value="QHT71606.1"/>
    <property type="molecule type" value="Genomic_DNA"/>
</dbReference>
<evidence type="ECO:0000313" key="4">
    <source>
        <dbReference type="EMBL" id="QHT71606.1"/>
    </source>
</evidence>
<keyword evidence="1" id="KW-0175">Coiled coil</keyword>
<dbReference type="Pfam" id="PF13884">
    <property type="entry name" value="Peptidase_S74"/>
    <property type="match status" value="1"/>
</dbReference>
<proteinExistence type="predicted"/>